<accession>A0A919SIV1</accession>
<evidence type="ECO:0000313" key="3">
    <source>
        <dbReference type="Proteomes" id="UP000681340"/>
    </source>
</evidence>
<keyword evidence="3" id="KW-1185">Reference proteome</keyword>
<dbReference type="Proteomes" id="UP000681340">
    <property type="component" value="Unassembled WGS sequence"/>
</dbReference>
<dbReference type="EMBL" id="BOQL01000042">
    <property type="protein sequence ID" value="GIM72509.1"/>
    <property type="molecule type" value="Genomic_DNA"/>
</dbReference>
<keyword evidence="1" id="KW-0472">Membrane</keyword>
<dbReference type="RefSeq" id="WP_212991085.1">
    <property type="nucleotide sequence ID" value="NZ_BAABEA010000002.1"/>
</dbReference>
<organism evidence="2 3">
    <name type="scientific">Actinoplanes auranticolor</name>
    <dbReference type="NCBI Taxonomy" id="47988"/>
    <lineage>
        <taxon>Bacteria</taxon>
        <taxon>Bacillati</taxon>
        <taxon>Actinomycetota</taxon>
        <taxon>Actinomycetes</taxon>
        <taxon>Micromonosporales</taxon>
        <taxon>Micromonosporaceae</taxon>
        <taxon>Actinoplanes</taxon>
    </lineage>
</organism>
<keyword evidence="1" id="KW-0812">Transmembrane</keyword>
<reference evidence="2" key="1">
    <citation type="submission" date="2021-03" db="EMBL/GenBank/DDBJ databases">
        <title>Whole genome shotgun sequence of Actinoplanes auranticolor NBRC 12245.</title>
        <authorList>
            <person name="Komaki H."/>
            <person name="Tamura T."/>
        </authorList>
    </citation>
    <scope>NUCLEOTIDE SEQUENCE</scope>
    <source>
        <strain evidence="2">NBRC 12245</strain>
    </source>
</reference>
<name>A0A919SIV1_9ACTN</name>
<comment type="caution">
    <text evidence="2">The sequence shown here is derived from an EMBL/GenBank/DDBJ whole genome shotgun (WGS) entry which is preliminary data.</text>
</comment>
<keyword evidence="1" id="KW-1133">Transmembrane helix</keyword>
<protein>
    <submittedName>
        <fullName evidence="2">Uncharacterized protein</fullName>
    </submittedName>
</protein>
<evidence type="ECO:0000313" key="2">
    <source>
        <dbReference type="EMBL" id="GIM72509.1"/>
    </source>
</evidence>
<dbReference type="AlphaFoldDB" id="A0A919SIV1"/>
<gene>
    <name evidence="2" type="ORF">Aau02nite_51340</name>
</gene>
<sequence>MSQSLEDLVRAAQHEQAERAVDPQRVLAALPQRRTRVVRRRRLVLAVAAAAVVAVVAPIVVLRPGPAPQPLSVAPGPGPAGPESRFVPLEFSPGWLPAGYAEYYRSIRPGEGLLRVWGSAPPPSPLLIDDVPRRLSMTVVETGDAAVTRDESDETVEINGGRGGYRADGPPGVYWQAGGFTVEIRADRPGLTRDTMLRIARSVRPDPAGTELPLVVGVPDGQVSVAQSVTGVSPGEWLAVTDLGEEDPLGNAVASGTSVSVGTVTPAPAGGTSLRVGGRPARHLYAEVPEGGHYLVVELGGGLRVTVFSLDLDRPAMVALAEAAGAPNPTALGWIGR</sequence>
<proteinExistence type="predicted"/>
<feature type="transmembrane region" description="Helical" evidence="1">
    <location>
        <begin position="43"/>
        <end position="62"/>
    </location>
</feature>
<evidence type="ECO:0000256" key="1">
    <source>
        <dbReference type="SAM" id="Phobius"/>
    </source>
</evidence>